<feature type="transmembrane region" description="Helical" evidence="8">
    <location>
        <begin position="20"/>
        <end position="37"/>
    </location>
</feature>
<evidence type="ECO:0000256" key="1">
    <source>
        <dbReference type="ARBA" id="ARBA00004477"/>
    </source>
</evidence>
<comment type="similarity">
    <text evidence="3 8">Belongs to the PIGW family.</text>
</comment>
<keyword evidence="8" id="KW-0012">Acyltransferase</keyword>
<dbReference type="PANTHER" id="PTHR20661:SF0">
    <property type="entry name" value="PHOSPHATIDYLINOSITOL-GLYCAN BIOSYNTHESIS CLASS W PROTEIN"/>
    <property type="match status" value="1"/>
</dbReference>
<sequence>MTSLKQLKESFVSDLTGGSIEEIYLVTSVALTSYLSYKLIKDSITQLPLVYDYVINVLTILTAITIYSNNTAFLHYSIFFPSLLMFLLNHYTSKKRNKKSQRQHSTTNDALLSRKQFLTAYRSHMLIITNLAILAVDFKIFPRRFAKVETWGTSMMDLGVGSFVFSMGLVNSRQLIKVHSRYRFSWNAYSKIIKQSTIKALPLLVLGFVRFISVKKLEYQEHVTEYGIHWNFFITLGLLPVLLGILDPFLNILPRVSVAFALLLLNELILKRTSVLPMILSSGNRMDNFLTMNKEGIYSFLGYFTIFIFGQSFGSFVLTEYPTRNNLIFISKTKVTKRNSNFVSVSTTEGLVISTIFYQALFTIVNNSNNLTNISRRFANASYILWVVSYNAAFLLGYNLIDKLLPEQTEVASDVLEGVNNNGLLAFLLGNLTTGLINMSINTLEVSGTVAFLILIGYSIVWLSVTIVLNRKHIYIKL</sequence>
<dbReference type="AlphaFoldDB" id="A0A8X7NQZ3"/>
<evidence type="ECO:0000256" key="6">
    <source>
        <dbReference type="ARBA" id="ARBA00022989"/>
    </source>
</evidence>
<evidence type="ECO:0000256" key="4">
    <source>
        <dbReference type="ARBA" id="ARBA00022502"/>
    </source>
</evidence>
<keyword evidence="6 8" id="KW-1133">Transmembrane helix</keyword>
<organism evidence="9 10">
    <name type="scientific">Candida parapsilosis</name>
    <name type="common">Yeast</name>
    <dbReference type="NCBI Taxonomy" id="5480"/>
    <lineage>
        <taxon>Eukaryota</taxon>
        <taxon>Fungi</taxon>
        <taxon>Dikarya</taxon>
        <taxon>Ascomycota</taxon>
        <taxon>Saccharomycotina</taxon>
        <taxon>Pichiomycetes</taxon>
        <taxon>Debaryomycetaceae</taxon>
        <taxon>Candida/Lodderomyces clade</taxon>
        <taxon>Candida</taxon>
    </lineage>
</organism>
<dbReference type="GO" id="GO:0006506">
    <property type="term" value="P:GPI anchor biosynthetic process"/>
    <property type="evidence" value="ECO:0007669"/>
    <property type="project" value="UniProtKB-KW"/>
</dbReference>
<accession>A0A8X7NQZ3</accession>
<dbReference type="PIRSF" id="PIRSF017321">
    <property type="entry name" value="GWT1"/>
    <property type="match status" value="1"/>
</dbReference>
<gene>
    <name evidence="9" type="primary">GWT1</name>
    <name evidence="9" type="ORF">FOB60_000944</name>
</gene>
<comment type="caution">
    <text evidence="9">The sequence shown here is derived from an EMBL/GenBank/DDBJ whole genome shotgun (WGS) entry which is preliminary data.</text>
</comment>
<feature type="transmembrane region" description="Helical" evidence="8">
    <location>
        <begin position="158"/>
        <end position="176"/>
    </location>
</feature>
<comment type="pathway">
    <text evidence="2 8">Glycolipid biosynthesis; glycosylphosphatidylinositol-anchor biosynthesis.</text>
</comment>
<feature type="transmembrane region" description="Helical" evidence="8">
    <location>
        <begin position="300"/>
        <end position="321"/>
    </location>
</feature>
<comment type="function">
    <text evidence="8">A acetyltransferase, which acetylates the inositol ring of phosphatidylinositol during biosynthesis of GPI-anchor.</text>
</comment>
<evidence type="ECO:0000313" key="10">
    <source>
        <dbReference type="Proteomes" id="UP000590412"/>
    </source>
</evidence>
<comment type="subcellular location">
    <subcellularLocation>
        <location evidence="1 8">Endoplasmic reticulum membrane</location>
        <topology evidence="1 8">Multi-pass membrane protein</topology>
    </subcellularLocation>
</comment>
<feature type="transmembrane region" description="Helical" evidence="8">
    <location>
        <begin position="226"/>
        <end position="246"/>
    </location>
</feature>
<proteinExistence type="inferred from homology"/>
<feature type="transmembrane region" description="Helical" evidence="8">
    <location>
        <begin position="73"/>
        <end position="92"/>
    </location>
</feature>
<feature type="transmembrane region" description="Helical" evidence="8">
    <location>
        <begin position="422"/>
        <end position="441"/>
    </location>
</feature>
<reference evidence="9" key="1">
    <citation type="submission" date="2020-03" db="EMBL/GenBank/DDBJ databases">
        <title>FDA dAtabase for Regulatory Grade micrObial Sequences (FDA-ARGOS): Supporting development and validation of Infectious Disease Dx tests.</title>
        <authorList>
            <person name="Campos J."/>
            <person name="Goldberg B."/>
            <person name="Tallon L."/>
            <person name="Sadzewicz L."/>
            <person name="Vavikolanu K."/>
            <person name="Mehta A."/>
            <person name="Aluvathingal J."/>
            <person name="Nadendla S."/>
            <person name="Nandy P."/>
            <person name="Geyer C."/>
            <person name="Yan Y."/>
            <person name="Sichtig H."/>
        </authorList>
    </citation>
    <scope>NUCLEOTIDE SEQUENCE [LARGE SCALE GENOMIC DNA]</scope>
    <source>
        <strain evidence="9">FDAARGOS_652</strain>
    </source>
</reference>
<keyword evidence="4 8" id="KW-0337">GPI-anchor biosynthesis</keyword>
<dbReference type="InterPro" id="IPR009447">
    <property type="entry name" value="PIGW/GWT1"/>
</dbReference>
<dbReference type="PANTHER" id="PTHR20661">
    <property type="entry name" value="PHOSPHATIDYLINOSITOL-GLYCAN BIOSYNTHESIS CLASS W PROTEIN"/>
    <property type="match status" value="1"/>
</dbReference>
<dbReference type="Pfam" id="PF06423">
    <property type="entry name" value="GWT1"/>
    <property type="match status" value="1"/>
</dbReference>
<evidence type="ECO:0000256" key="3">
    <source>
        <dbReference type="ARBA" id="ARBA00007559"/>
    </source>
</evidence>
<protein>
    <recommendedName>
        <fullName evidence="8">GPI-anchored wall transfer protein</fullName>
        <ecNumber evidence="8">2.3.-.-</ecNumber>
    </recommendedName>
</protein>
<dbReference type="EC" id="2.3.-.-" evidence="8"/>
<evidence type="ECO:0000256" key="5">
    <source>
        <dbReference type="ARBA" id="ARBA00022692"/>
    </source>
</evidence>
<evidence type="ECO:0000313" key="9">
    <source>
        <dbReference type="EMBL" id="KAF6059362.1"/>
    </source>
</evidence>
<dbReference type="OrthoDB" id="15270at2759"/>
<name>A0A8X7NQZ3_CANPA</name>
<keyword evidence="8" id="KW-0808">Transferase</keyword>
<dbReference type="GO" id="GO:0072659">
    <property type="term" value="P:protein localization to plasma membrane"/>
    <property type="evidence" value="ECO:0007669"/>
    <property type="project" value="TreeGrafter"/>
</dbReference>
<keyword evidence="8" id="KW-0256">Endoplasmic reticulum</keyword>
<keyword evidence="5 8" id="KW-0812">Transmembrane</keyword>
<dbReference type="GO" id="GO:0032216">
    <property type="term" value="F:glucosaminyl-phosphatidylinositol O-acyltransferase activity"/>
    <property type="evidence" value="ECO:0007669"/>
    <property type="project" value="EnsemblFungi"/>
</dbReference>
<dbReference type="Proteomes" id="UP000590412">
    <property type="component" value="Unassembled WGS sequence"/>
</dbReference>
<feature type="transmembrane region" description="Helical" evidence="8">
    <location>
        <begin position="197"/>
        <end position="214"/>
    </location>
</feature>
<evidence type="ECO:0000256" key="8">
    <source>
        <dbReference type="RuleBase" id="RU280819"/>
    </source>
</evidence>
<keyword evidence="7 8" id="KW-0472">Membrane</keyword>
<dbReference type="GO" id="GO:0005789">
    <property type="term" value="C:endoplasmic reticulum membrane"/>
    <property type="evidence" value="ECO:0007669"/>
    <property type="project" value="UniProtKB-SubCell"/>
</dbReference>
<feature type="transmembrane region" description="Helical" evidence="8">
    <location>
        <begin position="49"/>
        <end position="67"/>
    </location>
</feature>
<feature type="transmembrane region" description="Helical" evidence="8">
    <location>
        <begin position="381"/>
        <end position="401"/>
    </location>
</feature>
<feature type="transmembrane region" description="Helical" evidence="8">
    <location>
        <begin position="342"/>
        <end position="361"/>
    </location>
</feature>
<feature type="transmembrane region" description="Helical" evidence="8">
    <location>
        <begin position="447"/>
        <end position="469"/>
    </location>
</feature>
<evidence type="ECO:0000256" key="7">
    <source>
        <dbReference type="ARBA" id="ARBA00023136"/>
    </source>
</evidence>
<evidence type="ECO:0000256" key="2">
    <source>
        <dbReference type="ARBA" id="ARBA00004687"/>
    </source>
</evidence>
<dbReference type="EMBL" id="JABWAB010000001">
    <property type="protein sequence ID" value="KAF6059362.1"/>
    <property type="molecule type" value="Genomic_DNA"/>
</dbReference>